<feature type="domain" description="WCX" evidence="1">
    <location>
        <begin position="236"/>
        <end position="313"/>
    </location>
</feature>
<name>A0A6S6RSM1_9BACT</name>
<dbReference type="AlphaFoldDB" id="A0A6S6RSM1"/>
<protein>
    <submittedName>
        <fullName evidence="2">Transcriptional regulator, putative</fullName>
    </submittedName>
</protein>
<evidence type="ECO:0000313" key="2">
    <source>
        <dbReference type="EMBL" id="CAA6799145.1"/>
    </source>
</evidence>
<sequence>MASTKKIQSIFKLMEILVEKKTIKASDEKIATEMGYCTKTLDRHLKELEHVSSNIIRVKKGYSNIYELIEVSSIFEKIMKKNDNLHWLFELVERFDRGFLKDINYKTPQQEKDIFLYKNFLFEELQSERQKEIFSILKEAIKTEQYLDIDYVYNEQRVHKKAIALKLIFMEYHWYVAIVDKEIGIRFLRVFFIQKVKQSLKTSHLDAISNNEMNSYHEFLKTFQNPMSRYDKLPQVVTLKASPKVAKYFKPHMKRHFSSEKFIENCVDGSVIFSVEYSQSIEILPFIKKWLPDLKILSPQSLEEKLRMDLKTYLGDT</sequence>
<reference evidence="2" key="1">
    <citation type="submission" date="2020-01" db="EMBL/GenBank/DDBJ databases">
        <authorList>
            <person name="Meier V. D."/>
            <person name="Meier V D."/>
        </authorList>
    </citation>
    <scope>NUCLEOTIDE SEQUENCE</scope>
    <source>
        <strain evidence="2">HLG_WM_MAG_03</strain>
    </source>
</reference>
<proteinExistence type="predicted"/>
<gene>
    <name evidence="2" type="ORF">HELGO_WM29900</name>
</gene>
<evidence type="ECO:0000259" key="1">
    <source>
        <dbReference type="Pfam" id="PF25583"/>
    </source>
</evidence>
<accession>A0A6S6RSM1</accession>
<organism evidence="2">
    <name type="scientific">uncultured Sulfurovum sp</name>
    <dbReference type="NCBI Taxonomy" id="269237"/>
    <lineage>
        <taxon>Bacteria</taxon>
        <taxon>Pseudomonadati</taxon>
        <taxon>Campylobacterota</taxon>
        <taxon>Epsilonproteobacteria</taxon>
        <taxon>Campylobacterales</taxon>
        <taxon>Sulfurovaceae</taxon>
        <taxon>Sulfurovum</taxon>
        <taxon>environmental samples</taxon>
    </lineage>
</organism>
<dbReference type="EMBL" id="CACVAR010000031">
    <property type="protein sequence ID" value="CAA6799145.1"/>
    <property type="molecule type" value="Genomic_DNA"/>
</dbReference>
<dbReference type="Pfam" id="PF25583">
    <property type="entry name" value="WCX"/>
    <property type="match status" value="1"/>
</dbReference>
<dbReference type="InterPro" id="IPR057727">
    <property type="entry name" value="WCX_dom"/>
</dbReference>